<gene>
    <name evidence="22" type="ORF">A1O9_01925</name>
</gene>
<evidence type="ECO:0000256" key="17">
    <source>
        <dbReference type="RuleBase" id="RU365068"/>
    </source>
</evidence>
<comment type="similarity">
    <text evidence="12">Belongs to the DEAD box helicase family. DDX55/SPB4 subfamily.</text>
</comment>
<dbReference type="RefSeq" id="XP_013262955.1">
    <property type="nucleotide sequence ID" value="XM_013407501.1"/>
</dbReference>
<dbReference type="SMART" id="SM00487">
    <property type="entry name" value="DEXDc"/>
    <property type="match status" value="1"/>
</dbReference>
<evidence type="ECO:0000256" key="14">
    <source>
        <dbReference type="ARBA" id="ARBA00047984"/>
    </source>
</evidence>
<evidence type="ECO:0000256" key="18">
    <source>
        <dbReference type="SAM" id="MobiDB-lite"/>
    </source>
</evidence>
<dbReference type="GO" id="GO:0003723">
    <property type="term" value="F:RNA binding"/>
    <property type="evidence" value="ECO:0007669"/>
    <property type="project" value="UniProtKB-UniRule"/>
</dbReference>
<keyword evidence="9" id="KW-0175">Coiled coil</keyword>
<dbReference type="InterPro" id="IPR025313">
    <property type="entry name" value="SPB4-like_CTE"/>
</dbReference>
<dbReference type="GO" id="GO:0030687">
    <property type="term" value="C:preribosome, large subunit precursor"/>
    <property type="evidence" value="ECO:0007669"/>
    <property type="project" value="EnsemblFungi"/>
</dbReference>
<evidence type="ECO:0000259" key="20">
    <source>
        <dbReference type="PROSITE" id="PS51194"/>
    </source>
</evidence>
<dbReference type="Gene3D" id="3.40.50.300">
    <property type="entry name" value="P-loop containing nucleotide triphosphate hydrolases"/>
    <property type="match status" value="2"/>
</dbReference>
<dbReference type="GO" id="GO:1902626">
    <property type="term" value="P:assembly of large subunit precursor of preribosome"/>
    <property type="evidence" value="ECO:0007669"/>
    <property type="project" value="EnsemblFungi"/>
</dbReference>
<feature type="region of interest" description="Disordered" evidence="18">
    <location>
        <begin position="534"/>
        <end position="635"/>
    </location>
</feature>
<dbReference type="EC" id="3.6.4.13" evidence="17"/>
<evidence type="ECO:0000256" key="16">
    <source>
        <dbReference type="RuleBase" id="RU000492"/>
    </source>
</evidence>
<dbReference type="GO" id="GO:0005524">
    <property type="term" value="F:ATP binding"/>
    <property type="evidence" value="ECO:0007669"/>
    <property type="project" value="UniProtKB-UniRule"/>
</dbReference>
<evidence type="ECO:0000313" key="22">
    <source>
        <dbReference type="EMBL" id="KEF60365.1"/>
    </source>
</evidence>
<dbReference type="GO" id="GO:0030686">
    <property type="term" value="C:90S preribosome"/>
    <property type="evidence" value="ECO:0007669"/>
    <property type="project" value="EnsemblFungi"/>
</dbReference>
<dbReference type="InterPro" id="IPR001650">
    <property type="entry name" value="Helicase_C-like"/>
</dbReference>
<dbReference type="VEuPathDB" id="FungiDB:A1O9_01925"/>
<dbReference type="STRING" id="1182545.A0A072PXP6"/>
<evidence type="ECO:0000256" key="6">
    <source>
        <dbReference type="ARBA" id="ARBA00022806"/>
    </source>
</evidence>
<dbReference type="HOGENOM" id="CLU_003041_26_4_1"/>
<comment type="catalytic activity">
    <reaction evidence="14 17">
        <text>ATP + H2O = ADP + phosphate + H(+)</text>
        <dbReference type="Rhea" id="RHEA:13065"/>
        <dbReference type="ChEBI" id="CHEBI:15377"/>
        <dbReference type="ChEBI" id="CHEBI:15378"/>
        <dbReference type="ChEBI" id="CHEBI:30616"/>
        <dbReference type="ChEBI" id="CHEBI:43474"/>
        <dbReference type="ChEBI" id="CHEBI:456216"/>
        <dbReference type="EC" id="3.6.4.13"/>
    </reaction>
</comment>
<dbReference type="GO" id="GO:0005654">
    <property type="term" value="C:nucleoplasm"/>
    <property type="evidence" value="ECO:0007669"/>
    <property type="project" value="EnsemblFungi"/>
</dbReference>
<evidence type="ECO:0000313" key="23">
    <source>
        <dbReference type="Proteomes" id="UP000027920"/>
    </source>
</evidence>
<dbReference type="InterPro" id="IPR000629">
    <property type="entry name" value="RNA-helicase_DEAD-box_CS"/>
</dbReference>
<dbReference type="EMBL" id="AMGV01000002">
    <property type="protein sequence ID" value="KEF60365.1"/>
    <property type="molecule type" value="Genomic_DNA"/>
</dbReference>
<feature type="compositionally biased region" description="Basic and acidic residues" evidence="18">
    <location>
        <begin position="592"/>
        <end position="611"/>
    </location>
</feature>
<evidence type="ECO:0000256" key="3">
    <source>
        <dbReference type="ARBA" id="ARBA00022552"/>
    </source>
</evidence>
<evidence type="ECO:0000256" key="15">
    <source>
        <dbReference type="PROSITE-ProRule" id="PRU00552"/>
    </source>
</evidence>
<dbReference type="Pfam" id="PF23681">
    <property type="entry name" value="CTT_SPB4"/>
    <property type="match status" value="1"/>
</dbReference>
<comment type="caution">
    <text evidence="22">The sequence shown here is derived from an EMBL/GenBank/DDBJ whole genome shotgun (WGS) entry which is preliminary data.</text>
</comment>
<evidence type="ECO:0000256" key="8">
    <source>
        <dbReference type="ARBA" id="ARBA00022884"/>
    </source>
</evidence>
<feature type="compositionally biased region" description="Basic and acidic residues" evidence="18">
    <location>
        <begin position="534"/>
        <end position="560"/>
    </location>
</feature>
<evidence type="ECO:0000256" key="7">
    <source>
        <dbReference type="ARBA" id="ARBA00022840"/>
    </source>
</evidence>
<dbReference type="PANTHER" id="PTHR24031">
    <property type="entry name" value="RNA HELICASE"/>
    <property type="match status" value="1"/>
</dbReference>
<keyword evidence="3" id="KW-0698">rRNA processing</keyword>
<dbReference type="Pfam" id="PF00270">
    <property type="entry name" value="DEAD"/>
    <property type="match status" value="2"/>
</dbReference>
<proteinExistence type="inferred from homology"/>
<evidence type="ECO:0000256" key="5">
    <source>
        <dbReference type="ARBA" id="ARBA00022801"/>
    </source>
</evidence>
<comment type="subunit">
    <text evidence="13">Component of pre-60S ribosomal complexes.</text>
</comment>
<evidence type="ECO:0000256" key="4">
    <source>
        <dbReference type="ARBA" id="ARBA00022741"/>
    </source>
</evidence>
<protein>
    <recommendedName>
        <fullName evidence="17">ATP-dependent RNA helicase</fullName>
        <ecNumber evidence="17">3.6.4.13</ecNumber>
    </recommendedName>
</protein>
<dbReference type="InterPro" id="IPR014001">
    <property type="entry name" value="Helicase_ATP-bd"/>
</dbReference>
<dbReference type="PROSITE" id="PS00039">
    <property type="entry name" value="DEAD_ATP_HELICASE"/>
    <property type="match status" value="1"/>
</dbReference>
<keyword evidence="23" id="KW-1185">Reference proteome</keyword>
<dbReference type="GeneID" id="25276871"/>
<feature type="domain" description="Helicase ATP-binding" evidence="19">
    <location>
        <begin position="49"/>
        <end position="260"/>
    </location>
</feature>
<dbReference type="PROSITE" id="PS51195">
    <property type="entry name" value="Q_MOTIF"/>
    <property type="match status" value="1"/>
</dbReference>
<dbReference type="InterPro" id="IPR056330">
    <property type="entry name" value="CTT_SPB4"/>
</dbReference>
<comment type="domain">
    <text evidence="17">The Q motif is unique to and characteristic of the DEAD box family of RNA helicases and controls ATP binding and hydrolysis.</text>
</comment>
<comment type="function">
    <text evidence="17">RNA helicase.</text>
</comment>
<keyword evidence="2" id="KW-0690">Ribosome biogenesis</keyword>
<dbReference type="PROSITE" id="PS51194">
    <property type="entry name" value="HELICASE_CTER"/>
    <property type="match status" value="1"/>
</dbReference>
<keyword evidence="4 16" id="KW-0547">Nucleotide-binding</keyword>
<dbReference type="PROSITE" id="PS51192">
    <property type="entry name" value="HELICASE_ATP_BIND_1"/>
    <property type="match status" value="1"/>
</dbReference>
<dbReference type="CDD" id="cd18787">
    <property type="entry name" value="SF2_C_DEAD"/>
    <property type="match status" value="1"/>
</dbReference>
<dbReference type="Pfam" id="PF00271">
    <property type="entry name" value="Helicase_C"/>
    <property type="match status" value="1"/>
</dbReference>
<evidence type="ECO:0000256" key="1">
    <source>
        <dbReference type="ARBA" id="ARBA00004604"/>
    </source>
</evidence>
<keyword evidence="7 16" id="KW-0067">ATP-binding</keyword>
<dbReference type="GO" id="GO:0016887">
    <property type="term" value="F:ATP hydrolysis activity"/>
    <property type="evidence" value="ECO:0007669"/>
    <property type="project" value="RHEA"/>
</dbReference>
<dbReference type="Pfam" id="PF13959">
    <property type="entry name" value="CTE_SPB4"/>
    <property type="match status" value="1"/>
</dbReference>
<comment type="function">
    <text evidence="11">ATP-binding RNA helicase involved in the biogenesis of 60S ribosomal subunits. Binds 90S pre-ribosomal particles and dissociates from pre-60S ribosomal particles after processing of 27SB pre-rRNA. Required for the normal formation of 18S rRNA through the processing of pre-rRNAs at sites A0, A1 and A2, and the normal formation of 25S and 5.8S rRNAs through the processing of pre-rRNAs at sites C1 and C2.</text>
</comment>
<evidence type="ECO:0000256" key="2">
    <source>
        <dbReference type="ARBA" id="ARBA00022517"/>
    </source>
</evidence>
<organism evidence="22 23">
    <name type="scientific">Exophiala aquamarina CBS 119918</name>
    <dbReference type="NCBI Taxonomy" id="1182545"/>
    <lineage>
        <taxon>Eukaryota</taxon>
        <taxon>Fungi</taxon>
        <taxon>Dikarya</taxon>
        <taxon>Ascomycota</taxon>
        <taxon>Pezizomycotina</taxon>
        <taxon>Eurotiomycetes</taxon>
        <taxon>Chaetothyriomycetidae</taxon>
        <taxon>Chaetothyriales</taxon>
        <taxon>Herpotrichiellaceae</taxon>
        <taxon>Exophiala</taxon>
    </lineage>
</organism>
<dbReference type="InterPro" id="IPR011545">
    <property type="entry name" value="DEAD/DEAH_box_helicase_dom"/>
</dbReference>
<dbReference type="GO" id="GO:0005730">
    <property type="term" value="C:nucleolus"/>
    <property type="evidence" value="ECO:0007669"/>
    <property type="project" value="UniProtKB-SubCell"/>
</dbReference>
<keyword evidence="6 16" id="KW-0347">Helicase</keyword>
<evidence type="ECO:0000256" key="12">
    <source>
        <dbReference type="ARBA" id="ARBA00038002"/>
    </source>
</evidence>
<dbReference type="InterPro" id="IPR027417">
    <property type="entry name" value="P-loop_NTPase"/>
</dbReference>
<evidence type="ECO:0000256" key="9">
    <source>
        <dbReference type="ARBA" id="ARBA00023054"/>
    </source>
</evidence>
<dbReference type="GO" id="GO:0003724">
    <property type="term" value="F:RNA helicase activity"/>
    <property type="evidence" value="ECO:0007669"/>
    <property type="project" value="UniProtKB-EC"/>
</dbReference>
<feature type="domain" description="Helicase C-terminal" evidence="20">
    <location>
        <begin position="294"/>
        <end position="452"/>
    </location>
</feature>
<accession>A0A072PXP6</accession>
<keyword evidence="5 16" id="KW-0378">Hydrolase</keyword>
<evidence type="ECO:0000256" key="11">
    <source>
        <dbReference type="ARBA" id="ARBA00037566"/>
    </source>
</evidence>
<dbReference type="SMART" id="SM01178">
    <property type="entry name" value="DUF4217"/>
    <property type="match status" value="1"/>
</dbReference>
<comment type="subcellular location">
    <subcellularLocation>
        <location evidence="1">Nucleus</location>
        <location evidence="1">Nucleolus</location>
    </subcellularLocation>
</comment>
<dbReference type="SUPFAM" id="SSF52540">
    <property type="entry name" value="P-loop containing nucleoside triphosphate hydrolases"/>
    <property type="match status" value="2"/>
</dbReference>
<dbReference type="AlphaFoldDB" id="A0A072PXP6"/>
<evidence type="ECO:0000259" key="21">
    <source>
        <dbReference type="PROSITE" id="PS51195"/>
    </source>
</evidence>
<dbReference type="CDD" id="cd17960">
    <property type="entry name" value="DEADc_DDX55"/>
    <property type="match status" value="1"/>
</dbReference>
<keyword evidence="8 17" id="KW-0694">RNA-binding</keyword>
<sequence length="635" mass="70841">MAPDRGRSRSKNTASRAWDSLNPPLSKWVLDAASSMNFSRMTPVQASTIPLFMAHKDVVVEAVTGSGKTLAFLIPVVERLLHLDEPIKKHHVGAIIISPTRELASQIHNVLVSLIDFHGPSAAVRRSSLGTENAVTNEETEAETFSASTPKIVPQLLLGGATTPAQDLSTFLKISPNLLVSTPGRLLEILSSPYVHCPQSSFEVLVLDEADRLLDLGFKDDLTKILKLLPKQRRTGLFSASVSEAVDQIIRVGLRNPVRIAVKVKGVNGVEDKRTPASLKMTYALAPASQKLPALANLLSRLEPSPLRTIVYLSTCAAVDYFQALLPSILPADTILVPLHGKHPTNVRQKNFVRFTNSTSPAVLLTTDVAARGLDIPSVDLVVQIDPPSDPKAFLHRCGRAGRAGRKGLSVVFLIPGREEEYISFLSVRQTPIEPLTEPDISASPESSLSIEESFRKLVLQDRNIHDKGQKAFVSWVRSYSKHQASSIFRLTDIDWNDHAAAWALLRMPKMPELRNWDRSKYTAPEVNWDSYAYKDKQHEKQRRAALEENKQQMKEDPQKSHKKRGTTLAWSEKLEHKASREVKRSKRNARRDHERISKMTDAEKEHEAETAKMVQQIQQQQRQSKNDVVFEGFA</sequence>
<name>A0A072PXP6_9EURO</name>
<dbReference type="OrthoDB" id="7396459at2759"/>
<feature type="compositionally biased region" description="Basic and acidic residues" evidence="18">
    <location>
        <begin position="573"/>
        <end position="583"/>
    </location>
</feature>
<dbReference type="SMART" id="SM00490">
    <property type="entry name" value="HELICc"/>
    <property type="match status" value="1"/>
</dbReference>
<evidence type="ECO:0000259" key="19">
    <source>
        <dbReference type="PROSITE" id="PS51192"/>
    </source>
</evidence>
<reference evidence="22 23" key="1">
    <citation type="submission" date="2013-03" db="EMBL/GenBank/DDBJ databases">
        <title>The Genome Sequence of Exophiala aquamarina CBS 119918.</title>
        <authorList>
            <consortium name="The Broad Institute Genomics Platform"/>
            <person name="Cuomo C."/>
            <person name="de Hoog S."/>
            <person name="Gorbushina A."/>
            <person name="Walker B."/>
            <person name="Young S.K."/>
            <person name="Zeng Q."/>
            <person name="Gargeya S."/>
            <person name="Fitzgerald M."/>
            <person name="Haas B."/>
            <person name="Abouelleil A."/>
            <person name="Allen A.W."/>
            <person name="Alvarado L."/>
            <person name="Arachchi H.M."/>
            <person name="Berlin A.M."/>
            <person name="Chapman S.B."/>
            <person name="Gainer-Dewar J."/>
            <person name="Goldberg J."/>
            <person name="Griggs A."/>
            <person name="Gujja S."/>
            <person name="Hansen M."/>
            <person name="Howarth C."/>
            <person name="Imamovic A."/>
            <person name="Ireland A."/>
            <person name="Larimer J."/>
            <person name="McCowan C."/>
            <person name="Murphy C."/>
            <person name="Pearson M."/>
            <person name="Poon T.W."/>
            <person name="Priest M."/>
            <person name="Roberts A."/>
            <person name="Saif S."/>
            <person name="Shea T."/>
            <person name="Sisk P."/>
            <person name="Sykes S."/>
            <person name="Wortman J."/>
            <person name="Nusbaum C."/>
            <person name="Birren B."/>
        </authorList>
    </citation>
    <scope>NUCLEOTIDE SEQUENCE [LARGE SCALE GENOMIC DNA]</scope>
    <source>
        <strain evidence="22 23">CBS 119918</strain>
    </source>
</reference>
<evidence type="ECO:0000256" key="13">
    <source>
        <dbReference type="ARBA" id="ARBA00038757"/>
    </source>
</evidence>
<keyword evidence="10" id="KW-0539">Nucleus</keyword>
<dbReference type="InterPro" id="IPR014014">
    <property type="entry name" value="RNA_helicase_DEAD_Q_motif"/>
</dbReference>
<evidence type="ECO:0000256" key="10">
    <source>
        <dbReference type="ARBA" id="ARBA00023242"/>
    </source>
</evidence>
<dbReference type="GO" id="GO:0000470">
    <property type="term" value="P:maturation of LSU-rRNA"/>
    <property type="evidence" value="ECO:0007669"/>
    <property type="project" value="EnsemblFungi"/>
</dbReference>
<dbReference type="Proteomes" id="UP000027920">
    <property type="component" value="Unassembled WGS sequence"/>
</dbReference>
<feature type="short sequence motif" description="Q motif" evidence="15">
    <location>
        <begin position="18"/>
        <end position="46"/>
    </location>
</feature>
<feature type="domain" description="DEAD-box RNA helicase Q" evidence="21">
    <location>
        <begin position="18"/>
        <end position="46"/>
    </location>
</feature>